<feature type="transmembrane region" description="Helical" evidence="8">
    <location>
        <begin position="147"/>
        <end position="180"/>
    </location>
</feature>
<dbReference type="InterPro" id="IPR003593">
    <property type="entry name" value="AAA+_ATPase"/>
</dbReference>
<feature type="transmembrane region" description="Helical" evidence="8">
    <location>
        <begin position="24"/>
        <end position="49"/>
    </location>
</feature>
<feature type="transmembrane region" description="Helical" evidence="8">
    <location>
        <begin position="249"/>
        <end position="273"/>
    </location>
</feature>
<evidence type="ECO:0000256" key="7">
    <source>
        <dbReference type="ARBA" id="ARBA00023136"/>
    </source>
</evidence>
<dbReference type="GO" id="GO:0015421">
    <property type="term" value="F:ABC-type oligopeptide transporter activity"/>
    <property type="evidence" value="ECO:0007669"/>
    <property type="project" value="TreeGrafter"/>
</dbReference>
<keyword evidence="3 8" id="KW-0812">Transmembrane</keyword>
<keyword evidence="5" id="KW-0067">ATP-binding</keyword>
<evidence type="ECO:0000313" key="12">
    <source>
        <dbReference type="Proteomes" id="UP000234335"/>
    </source>
</evidence>
<evidence type="ECO:0000259" key="9">
    <source>
        <dbReference type="PROSITE" id="PS50893"/>
    </source>
</evidence>
<dbReference type="Gene3D" id="1.20.1560.10">
    <property type="entry name" value="ABC transporter type 1, transmembrane domain"/>
    <property type="match status" value="1"/>
</dbReference>
<dbReference type="InterPro" id="IPR011527">
    <property type="entry name" value="ABC1_TM_dom"/>
</dbReference>
<dbReference type="GO" id="GO:0005524">
    <property type="term" value="F:ATP binding"/>
    <property type="evidence" value="ECO:0007669"/>
    <property type="project" value="UniProtKB-KW"/>
</dbReference>
<dbReference type="PROSITE" id="PS50893">
    <property type="entry name" value="ABC_TRANSPORTER_2"/>
    <property type="match status" value="1"/>
</dbReference>
<dbReference type="SUPFAM" id="SSF90123">
    <property type="entry name" value="ABC transporter transmembrane region"/>
    <property type="match status" value="1"/>
</dbReference>
<evidence type="ECO:0000256" key="6">
    <source>
        <dbReference type="ARBA" id="ARBA00022989"/>
    </source>
</evidence>
<dbReference type="PROSITE" id="PS50929">
    <property type="entry name" value="ABC_TM1F"/>
    <property type="match status" value="1"/>
</dbReference>
<sequence>MVVLLNNNWIKTIFEFASNCKDKLILSVIMAIIGVFSSIIPYWAVYRLIVAFMEQKANIEYVVYYGAIAIISYVVRYICHGISTSLSHISAYTILRSIRERLGEKLLNISMGNASKKTIGEYKSIIVDRVETIELPLAHIIPECISALFLSVAIAIFMLFISWEMTLAMLLTVPLALIAYKKLMGNFNELYEAQMKSNKYMNSTIVEYISGIEVIKTFNQDSQSYQKYKDAVNGYKEHTLNWFKSTWNIMNFASSVLPSTFLGTLPVGMILYLKGSLTPADFCICLMLSLGIVSPLTQFTNYVNLLKSIEYAIKDINEILQIPNLISTDREVDVDTMNIKFKDVSFSYDDENTVLDNINLDIAENSFTAIVGPSGSGKSTIVKLILRYWDIDKGEITIGGKNIKNIPLKQLNDLLGYVSQDNFLFNESIMENIRMGNSNASDEEVIEVSKICACHDFIMELEDGYNSNVGSLGSKLSGGQRQRLSIARMMLKDSPIILLDEATAFIDPDNEEKIQEAIKLLTKNKTLIVVAHRLSTVKDANKIVLLNNKKILDVGSHDELLKRSSLYKDMWLSHIGAKTKSTVFNTGGESYV</sequence>
<dbReference type="SMART" id="SM00382">
    <property type="entry name" value="AAA"/>
    <property type="match status" value="1"/>
</dbReference>
<dbReference type="PROSITE" id="PS00211">
    <property type="entry name" value="ABC_TRANSPORTER_1"/>
    <property type="match status" value="1"/>
</dbReference>
<protein>
    <submittedName>
        <fullName evidence="11">Multidrug ABC transporter permease</fullName>
    </submittedName>
</protein>
<feature type="transmembrane region" description="Helical" evidence="8">
    <location>
        <begin position="61"/>
        <end position="79"/>
    </location>
</feature>
<evidence type="ECO:0000256" key="4">
    <source>
        <dbReference type="ARBA" id="ARBA00022741"/>
    </source>
</evidence>
<keyword evidence="6 8" id="KW-1133">Transmembrane helix</keyword>
<proteinExistence type="predicted"/>
<feature type="domain" description="ABC transporter" evidence="9">
    <location>
        <begin position="339"/>
        <end position="573"/>
    </location>
</feature>
<comment type="subcellular location">
    <subcellularLocation>
        <location evidence="1">Cell membrane</location>
        <topology evidence="1">Multi-pass membrane protein</topology>
    </subcellularLocation>
</comment>
<dbReference type="Pfam" id="PF00664">
    <property type="entry name" value="ABC_membrane"/>
    <property type="match status" value="1"/>
</dbReference>
<evidence type="ECO:0000256" key="1">
    <source>
        <dbReference type="ARBA" id="ARBA00004651"/>
    </source>
</evidence>
<dbReference type="GO" id="GO:0016887">
    <property type="term" value="F:ATP hydrolysis activity"/>
    <property type="evidence" value="ECO:0007669"/>
    <property type="project" value="InterPro"/>
</dbReference>
<dbReference type="GO" id="GO:0005886">
    <property type="term" value="C:plasma membrane"/>
    <property type="evidence" value="ECO:0007669"/>
    <property type="project" value="UniProtKB-SubCell"/>
</dbReference>
<name>A0A2I1MAE6_9FIRM</name>
<dbReference type="FunFam" id="3.40.50.300:FF:000287">
    <property type="entry name" value="Multidrug ABC transporter ATP-binding protein"/>
    <property type="match status" value="1"/>
</dbReference>
<dbReference type="InterPro" id="IPR036640">
    <property type="entry name" value="ABC1_TM_sf"/>
</dbReference>
<dbReference type="AlphaFoldDB" id="A0A2I1MAE6"/>
<dbReference type="Pfam" id="PF00005">
    <property type="entry name" value="ABC_tran"/>
    <property type="match status" value="1"/>
</dbReference>
<dbReference type="Gene3D" id="3.40.50.300">
    <property type="entry name" value="P-loop containing nucleotide triphosphate hydrolases"/>
    <property type="match status" value="1"/>
</dbReference>
<accession>A0A2I1MAE6</accession>
<evidence type="ECO:0000256" key="5">
    <source>
        <dbReference type="ARBA" id="ARBA00022840"/>
    </source>
</evidence>
<dbReference type="InterPro" id="IPR017871">
    <property type="entry name" value="ABC_transporter-like_CS"/>
</dbReference>
<reference evidence="11 12" key="1">
    <citation type="submission" date="2017-12" db="EMBL/GenBank/DDBJ databases">
        <title>Phylogenetic diversity of female urinary microbiome.</title>
        <authorList>
            <person name="Thomas-White K."/>
            <person name="Wolfe A.J."/>
        </authorList>
    </citation>
    <scope>NUCLEOTIDE SEQUENCE [LARGE SCALE GENOMIC DNA]</scope>
    <source>
        <strain evidence="11 12">UMB0119</strain>
    </source>
</reference>
<dbReference type="InterPro" id="IPR027417">
    <property type="entry name" value="P-loop_NTPase"/>
</dbReference>
<feature type="domain" description="ABC transmembrane type-1" evidence="10">
    <location>
        <begin position="25"/>
        <end position="308"/>
    </location>
</feature>
<dbReference type="InterPro" id="IPR003439">
    <property type="entry name" value="ABC_transporter-like_ATP-bd"/>
</dbReference>
<keyword evidence="12" id="KW-1185">Reference proteome</keyword>
<keyword evidence="2" id="KW-0813">Transport</keyword>
<evidence type="ECO:0000256" key="3">
    <source>
        <dbReference type="ARBA" id="ARBA00022692"/>
    </source>
</evidence>
<dbReference type="PANTHER" id="PTHR43394:SF1">
    <property type="entry name" value="ATP-BINDING CASSETTE SUB-FAMILY B MEMBER 10, MITOCHONDRIAL"/>
    <property type="match status" value="1"/>
</dbReference>
<evidence type="ECO:0000256" key="8">
    <source>
        <dbReference type="SAM" id="Phobius"/>
    </source>
</evidence>
<dbReference type="EMBL" id="PKGS01000002">
    <property type="protein sequence ID" value="PKZ17049.1"/>
    <property type="molecule type" value="Genomic_DNA"/>
</dbReference>
<dbReference type="Proteomes" id="UP000234335">
    <property type="component" value="Unassembled WGS sequence"/>
</dbReference>
<evidence type="ECO:0000259" key="10">
    <source>
        <dbReference type="PROSITE" id="PS50929"/>
    </source>
</evidence>
<organism evidence="11 12">
    <name type="scientific">Anaerococcus octavius</name>
    <dbReference type="NCBI Taxonomy" id="54007"/>
    <lineage>
        <taxon>Bacteria</taxon>
        <taxon>Bacillati</taxon>
        <taxon>Bacillota</taxon>
        <taxon>Tissierellia</taxon>
        <taxon>Tissierellales</taxon>
        <taxon>Peptoniphilaceae</taxon>
        <taxon>Anaerococcus</taxon>
    </lineage>
</organism>
<evidence type="ECO:0000256" key="2">
    <source>
        <dbReference type="ARBA" id="ARBA00022448"/>
    </source>
</evidence>
<comment type="caution">
    <text evidence="11">The sequence shown here is derived from an EMBL/GenBank/DDBJ whole genome shotgun (WGS) entry which is preliminary data.</text>
</comment>
<dbReference type="PANTHER" id="PTHR43394">
    <property type="entry name" value="ATP-DEPENDENT PERMEASE MDL1, MITOCHONDRIAL"/>
    <property type="match status" value="1"/>
</dbReference>
<gene>
    <name evidence="11" type="ORF">CYJ34_04510</name>
</gene>
<keyword evidence="7 8" id="KW-0472">Membrane</keyword>
<dbReference type="InterPro" id="IPR039421">
    <property type="entry name" value="Type_1_exporter"/>
</dbReference>
<dbReference type="CDD" id="cd07346">
    <property type="entry name" value="ABC_6TM_exporters"/>
    <property type="match status" value="1"/>
</dbReference>
<keyword evidence="4" id="KW-0547">Nucleotide-binding</keyword>
<evidence type="ECO:0000313" key="11">
    <source>
        <dbReference type="EMBL" id="PKZ17049.1"/>
    </source>
</evidence>
<dbReference type="SUPFAM" id="SSF52540">
    <property type="entry name" value="P-loop containing nucleoside triphosphate hydrolases"/>
    <property type="match status" value="1"/>
</dbReference>